<name>A0A254NBX1_9BURK</name>
<evidence type="ECO:0000313" key="3">
    <source>
        <dbReference type="Proteomes" id="UP000197446"/>
    </source>
</evidence>
<gene>
    <name evidence="2" type="ORF">CDO81_07185</name>
</gene>
<comment type="caution">
    <text evidence="2">The sequence shown here is derived from an EMBL/GenBank/DDBJ whole genome shotgun (WGS) entry which is preliminary data.</text>
</comment>
<dbReference type="Pfam" id="PF12276">
    <property type="entry name" value="DUF3617"/>
    <property type="match status" value="1"/>
</dbReference>
<evidence type="ECO:0008006" key="4">
    <source>
        <dbReference type="Google" id="ProtNLM"/>
    </source>
</evidence>
<dbReference type="InterPro" id="IPR022061">
    <property type="entry name" value="DUF3617"/>
</dbReference>
<feature type="signal peptide" evidence="1">
    <location>
        <begin position="1"/>
        <end position="47"/>
    </location>
</feature>
<dbReference type="Proteomes" id="UP000197446">
    <property type="component" value="Unassembled WGS sequence"/>
</dbReference>
<evidence type="ECO:0000313" key="2">
    <source>
        <dbReference type="EMBL" id="OWR04372.1"/>
    </source>
</evidence>
<feature type="chain" id="PRO_5012806830" description="DUF3617 domain-containing protein" evidence="1">
    <location>
        <begin position="48"/>
        <end position="209"/>
    </location>
</feature>
<evidence type="ECO:0000256" key="1">
    <source>
        <dbReference type="SAM" id="SignalP"/>
    </source>
</evidence>
<keyword evidence="3" id="KW-1185">Reference proteome</keyword>
<sequence length="209" mass="22450">MSRRRRGCCNRASWVLPHTLLLMRSCLFRRRVGGLAPLLLAATAAHAAPVIEVKPGLWASDSEIWINGQSLKAGMQALRAKVRSGLSDAQKAELDKAQAGEHQACLSPAQARIDLARYLEQSLRNSGPWTCEVNASQLDKSEAAGSYVCRTGGGGLSQGRFSASYGPTSYRFELNGRGNAVDGRTGQALGALEMDQRMLSTGRWVGGDC</sequence>
<protein>
    <recommendedName>
        <fullName evidence="4">DUF3617 domain-containing protein</fullName>
    </recommendedName>
</protein>
<organism evidence="2 3">
    <name type="scientific">Roseateles puraquae</name>
    <dbReference type="NCBI Taxonomy" id="431059"/>
    <lineage>
        <taxon>Bacteria</taxon>
        <taxon>Pseudomonadati</taxon>
        <taxon>Pseudomonadota</taxon>
        <taxon>Betaproteobacteria</taxon>
        <taxon>Burkholderiales</taxon>
        <taxon>Sphaerotilaceae</taxon>
        <taxon>Roseateles</taxon>
    </lineage>
</organism>
<accession>A0A254NBX1</accession>
<dbReference type="AlphaFoldDB" id="A0A254NBX1"/>
<keyword evidence="1" id="KW-0732">Signal</keyword>
<proteinExistence type="predicted"/>
<reference evidence="2 3" key="1">
    <citation type="journal article" date="2007" name="Int. J. Syst. Evol. Microbiol.">
        <title>Description of Pelomonas aquatica sp. nov. and Pelomonas puraquae sp. nov., isolated from industrial and haemodialysis water.</title>
        <authorList>
            <person name="Gomila M."/>
            <person name="Bowien B."/>
            <person name="Falsen E."/>
            <person name="Moore E.R."/>
            <person name="Lalucat J."/>
        </authorList>
    </citation>
    <scope>NUCLEOTIDE SEQUENCE [LARGE SCALE GENOMIC DNA]</scope>
    <source>
        <strain evidence="2 3">CCUG 52769</strain>
    </source>
</reference>
<dbReference type="EMBL" id="NISI01000002">
    <property type="protein sequence ID" value="OWR04372.1"/>
    <property type="molecule type" value="Genomic_DNA"/>
</dbReference>